<dbReference type="Gene3D" id="3.40.50.300">
    <property type="entry name" value="P-loop containing nucleotide triphosphate hydrolases"/>
    <property type="match status" value="1"/>
</dbReference>
<evidence type="ECO:0000256" key="1">
    <source>
        <dbReference type="ARBA" id="ARBA00004370"/>
    </source>
</evidence>
<dbReference type="Proteomes" id="UP000188320">
    <property type="component" value="Unassembled WGS sequence"/>
</dbReference>
<dbReference type="EMBL" id="LSSK01000350">
    <property type="protein sequence ID" value="OMH83618.1"/>
    <property type="molecule type" value="Genomic_DNA"/>
</dbReference>
<dbReference type="PROSITE" id="PS51718">
    <property type="entry name" value="G_DYNAMIN_2"/>
    <property type="match status" value="1"/>
</dbReference>
<dbReference type="PANTHER" id="PTHR10465:SF0">
    <property type="entry name" value="SARCALUMENIN"/>
    <property type="match status" value="1"/>
</dbReference>
<evidence type="ECO:0000313" key="8">
    <source>
        <dbReference type="EMBL" id="OMH83618.1"/>
    </source>
</evidence>
<dbReference type="OrthoDB" id="9984778at2759"/>
<evidence type="ECO:0000256" key="3">
    <source>
        <dbReference type="ARBA" id="ARBA00022801"/>
    </source>
</evidence>
<keyword evidence="5" id="KW-0342">GTP-binding</keyword>
<sequence length="580" mass="65619">MVFCEVLDASKNKGREEIHGVFDLDRYDPQNPATYHVIAQDELEDTVLDNVNMYQQLKIFTRDNVDKQDSLLSNGVVDISLIDSPGLNRDSLKTTQLFARQEEIDVVVFVVNAENHFTLSGQEFLASAGKEKAHIFTVVNRFDAIKRKDKCRRMIMDQIKELSAETYDEAENLVHFVSAKNLVVDGSAKPSPEFALMEKKLRWWTLGQRFKSKLAPAQRYMLNLLSDLYLISAENIELAAKKIQEINSVLRSDMPKYENLLDKRANAVKSIESMVEESQEKVRTYTADFLSTSIGNLDAAGDSVEWPGLFNCYYYAENVFLSNVNYLYSQISESENFARFVINSSANSLVSLDQQRRSLESDPSDIPSLSSDIVDSQLASLTFSHSHSISPFLDAFSIQLSDFIDLEKFKFKLPTSITLTASSFVVLSNSTLLSNFVTLFRFSSNYISLSPNSSSSVSKFVLFSAGCIGLGSILYMLYEVDHTIKHNISSRLKAGLHAEKFADTHANRLATETCRAISPFAWRLQNSFQRMVEAEELKRADHLRSRHLSQDAQIYFDDLKTRVFELVSSIRSVNSSAKFI</sequence>
<protein>
    <submittedName>
        <fullName evidence="8">Transmembrane GTPase fzo1</fullName>
    </submittedName>
</protein>
<dbReference type="InterPro" id="IPR027094">
    <property type="entry name" value="Mitofusin_fam"/>
</dbReference>
<gene>
    <name evidence="8" type="ORF">AX774_g2863</name>
</gene>
<comment type="subcellular location">
    <subcellularLocation>
        <location evidence="1">Membrane</location>
    </subcellularLocation>
</comment>
<dbReference type="GO" id="GO:0051646">
    <property type="term" value="P:mitochondrion localization"/>
    <property type="evidence" value="ECO:0007669"/>
    <property type="project" value="TreeGrafter"/>
</dbReference>
<organism evidence="8 9">
    <name type="scientific">Zancudomyces culisetae</name>
    <name type="common">Gut fungus</name>
    <name type="synonym">Smittium culisetae</name>
    <dbReference type="NCBI Taxonomy" id="1213189"/>
    <lineage>
        <taxon>Eukaryota</taxon>
        <taxon>Fungi</taxon>
        <taxon>Fungi incertae sedis</taxon>
        <taxon>Zoopagomycota</taxon>
        <taxon>Kickxellomycotina</taxon>
        <taxon>Harpellomycetes</taxon>
        <taxon>Harpellales</taxon>
        <taxon>Legeriomycetaceae</taxon>
        <taxon>Zancudomyces</taxon>
    </lineage>
</organism>
<keyword evidence="4" id="KW-0175">Coiled coil</keyword>
<name>A0A1R1PRN6_ZANCU</name>
<dbReference type="PANTHER" id="PTHR10465">
    <property type="entry name" value="TRANSMEMBRANE GTPASE FZO1"/>
    <property type="match status" value="1"/>
</dbReference>
<reference evidence="9" key="1">
    <citation type="submission" date="2017-01" db="EMBL/GenBank/DDBJ databases">
        <authorList>
            <person name="Wang Y."/>
            <person name="White M."/>
            <person name="Kvist S."/>
            <person name="Moncalvo J.-M."/>
        </authorList>
    </citation>
    <scope>NUCLEOTIDE SEQUENCE [LARGE SCALE GENOMIC DNA]</scope>
    <source>
        <strain evidence="9">COL-18-3</strain>
    </source>
</reference>
<evidence type="ECO:0000256" key="2">
    <source>
        <dbReference type="ARBA" id="ARBA00022741"/>
    </source>
</evidence>
<feature type="domain" description="Dynamin-type G" evidence="7">
    <location>
        <begin position="1"/>
        <end position="234"/>
    </location>
</feature>
<proteinExistence type="predicted"/>
<dbReference type="GO" id="GO:0003924">
    <property type="term" value="F:GTPase activity"/>
    <property type="evidence" value="ECO:0007669"/>
    <property type="project" value="InterPro"/>
</dbReference>
<evidence type="ECO:0000256" key="5">
    <source>
        <dbReference type="ARBA" id="ARBA00023134"/>
    </source>
</evidence>
<comment type="caution">
    <text evidence="8">The sequence shown here is derived from an EMBL/GenBank/DDBJ whole genome shotgun (WGS) entry which is preliminary data.</text>
</comment>
<dbReference type="GO" id="GO:0005741">
    <property type="term" value="C:mitochondrial outer membrane"/>
    <property type="evidence" value="ECO:0007669"/>
    <property type="project" value="TreeGrafter"/>
</dbReference>
<keyword evidence="3" id="KW-0378">Hydrolase</keyword>
<dbReference type="GO" id="GO:0008053">
    <property type="term" value="P:mitochondrial fusion"/>
    <property type="evidence" value="ECO:0007669"/>
    <property type="project" value="TreeGrafter"/>
</dbReference>
<keyword evidence="2" id="KW-0547">Nucleotide-binding</keyword>
<evidence type="ECO:0000313" key="9">
    <source>
        <dbReference type="Proteomes" id="UP000188320"/>
    </source>
</evidence>
<dbReference type="GO" id="GO:0005525">
    <property type="term" value="F:GTP binding"/>
    <property type="evidence" value="ECO:0007669"/>
    <property type="project" value="UniProtKB-KW"/>
</dbReference>
<keyword evidence="9" id="KW-1185">Reference proteome</keyword>
<dbReference type="InterPro" id="IPR030381">
    <property type="entry name" value="G_DYNAMIN_dom"/>
</dbReference>
<dbReference type="AlphaFoldDB" id="A0A1R1PRN6"/>
<keyword evidence="6" id="KW-0472">Membrane</keyword>
<evidence type="ECO:0000256" key="6">
    <source>
        <dbReference type="ARBA" id="ARBA00023136"/>
    </source>
</evidence>
<dbReference type="SUPFAM" id="SSF52540">
    <property type="entry name" value="P-loop containing nucleoside triphosphate hydrolases"/>
    <property type="match status" value="1"/>
</dbReference>
<dbReference type="InterPro" id="IPR027417">
    <property type="entry name" value="P-loop_NTPase"/>
</dbReference>
<evidence type="ECO:0000256" key="4">
    <source>
        <dbReference type="ARBA" id="ARBA00023054"/>
    </source>
</evidence>
<keyword evidence="8" id="KW-0812">Transmembrane</keyword>
<accession>A0A1R1PRN6</accession>
<evidence type="ECO:0000259" key="7">
    <source>
        <dbReference type="PROSITE" id="PS51718"/>
    </source>
</evidence>